<dbReference type="EMBL" id="RPFL01000007">
    <property type="protein sequence ID" value="RPD89376.1"/>
    <property type="molecule type" value="Genomic_DNA"/>
</dbReference>
<accession>A0A3N4N728</accession>
<protein>
    <submittedName>
        <fullName evidence="1">Uncharacterized protein</fullName>
    </submittedName>
</protein>
<name>A0A3N4N728_9NEIS</name>
<keyword evidence="2" id="KW-1185">Reference proteome</keyword>
<evidence type="ECO:0000313" key="1">
    <source>
        <dbReference type="EMBL" id="RPD89376.1"/>
    </source>
</evidence>
<organism evidence="1 2">
    <name type="scientific">Neisseria weixii</name>
    <dbReference type="NCBI Taxonomy" id="1853276"/>
    <lineage>
        <taxon>Bacteria</taxon>
        <taxon>Pseudomonadati</taxon>
        <taxon>Pseudomonadota</taxon>
        <taxon>Betaproteobacteria</taxon>
        <taxon>Neisseriales</taxon>
        <taxon>Neisseriaceae</taxon>
        <taxon>Neisseria</taxon>
    </lineage>
</organism>
<sequence>MKPTHLKKTEIAEIKILEKDGNGKITSFAFRRKGERKWIKNPVADSADLVAFMAVYGMLTQ</sequence>
<dbReference type="RefSeq" id="WP_123804597.1">
    <property type="nucleotide sequence ID" value="NZ_RPFL01000007.1"/>
</dbReference>
<gene>
    <name evidence="1" type="ORF">EGK74_03925</name>
</gene>
<dbReference type="AlphaFoldDB" id="A0A3N4N728"/>
<proteinExistence type="predicted"/>
<dbReference type="Proteomes" id="UP000272412">
    <property type="component" value="Unassembled WGS sequence"/>
</dbReference>
<evidence type="ECO:0000313" key="2">
    <source>
        <dbReference type="Proteomes" id="UP000272412"/>
    </source>
</evidence>
<reference evidence="1 2" key="1">
    <citation type="submission" date="2018-11" db="EMBL/GenBank/DDBJ databases">
        <title>Neisseria weixii sp. nov. isolated from the rectal contents of plateau pika (Ochotona cruzoniae).</title>
        <authorList>
            <person name="Zhang G."/>
        </authorList>
    </citation>
    <scope>NUCLEOTIDE SEQUENCE [LARGE SCALE GENOMIC DNA]</scope>
    <source>
        <strain evidence="1 2">10009</strain>
    </source>
</reference>
<comment type="caution">
    <text evidence="1">The sequence shown here is derived from an EMBL/GenBank/DDBJ whole genome shotgun (WGS) entry which is preliminary data.</text>
</comment>